<dbReference type="InterPro" id="IPR052370">
    <property type="entry name" value="Meta-cleavage_hydrolase"/>
</dbReference>
<proteinExistence type="predicted"/>
<reference evidence="1" key="1">
    <citation type="submission" date="2020-07" db="EMBL/GenBank/DDBJ databases">
        <authorList>
            <person name="Lin J."/>
        </authorList>
    </citation>
    <scope>NUCLEOTIDE SEQUENCE</scope>
</reference>
<dbReference type="PANTHER" id="PTHR43139">
    <property type="entry name" value="SI:DKEY-122A22.2"/>
    <property type="match status" value="1"/>
</dbReference>
<dbReference type="PANTHER" id="PTHR43139:SF61">
    <property type="entry name" value="ALPHA_BETA-HYDROLASES SUPERFAMILY PROTEIN"/>
    <property type="match status" value="1"/>
</dbReference>
<accession>A0A6V7PU25</accession>
<gene>
    <name evidence="1" type="ORF">CB5_LOCUS17466</name>
</gene>
<evidence type="ECO:0000313" key="1">
    <source>
        <dbReference type="EMBL" id="CAD1834255.1"/>
    </source>
</evidence>
<dbReference type="InterPro" id="IPR029058">
    <property type="entry name" value="AB_hydrolase_fold"/>
</dbReference>
<dbReference type="EMBL" id="LR862152">
    <property type="protein sequence ID" value="CAD1834255.1"/>
    <property type="molecule type" value="Genomic_DNA"/>
</dbReference>
<dbReference type="AlphaFoldDB" id="A0A6V7PU25"/>
<dbReference type="Gene3D" id="3.40.50.1820">
    <property type="entry name" value="alpha/beta hydrolase"/>
    <property type="match status" value="1"/>
</dbReference>
<protein>
    <recommendedName>
        <fullName evidence="2">AB hydrolase-1 domain-containing protein</fullName>
    </recommendedName>
</protein>
<name>A0A6V7PU25_ANACO</name>
<dbReference type="SUPFAM" id="SSF53474">
    <property type="entry name" value="alpha/beta-Hydrolases"/>
    <property type="match status" value="1"/>
</dbReference>
<evidence type="ECO:0008006" key="2">
    <source>
        <dbReference type="Google" id="ProtNLM"/>
    </source>
</evidence>
<organism evidence="1">
    <name type="scientific">Ananas comosus var. bracteatus</name>
    <name type="common">red pineapple</name>
    <dbReference type="NCBI Taxonomy" id="296719"/>
    <lineage>
        <taxon>Eukaryota</taxon>
        <taxon>Viridiplantae</taxon>
        <taxon>Streptophyta</taxon>
        <taxon>Embryophyta</taxon>
        <taxon>Tracheophyta</taxon>
        <taxon>Spermatophyta</taxon>
        <taxon>Magnoliopsida</taxon>
        <taxon>Liliopsida</taxon>
        <taxon>Poales</taxon>
        <taxon>Bromeliaceae</taxon>
        <taxon>Bromelioideae</taxon>
        <taxon>Ananas</taxon>
    </lineage>
</organism>
<sequence length="244" mass="27161">MMNVVKAEKSLLHFFVKRAGLRQHTIEIEPGTIIRFWIPKEKVPKQKGTVNEAVFKGKSDVKAIGKEKSGENSKKKPAVVLVHGFAADGIVTWQFQIGILARHYEVYVPDLLFFGGSTSTSTDRSPALQARCFLTALERGEARRGAQSRRGGSAIDLTDSITDDMLQRLGFASLAEMLLPESVKGLKALFSVGAYKKLPFPDWFYNDYLKVMFSNRKERAELLEGLVIRNKDAKVPALTQVLGC</sequence>